<sequence length="886" mass="99780">MDGTSSTVVGEFRYTPLPSANCTRVLELLPATDPSDELRCNLKAVDLEKDCSPYEALSYTWGDGSPTHRIYMRILEDNKESWAALPITENLWTALRRFRRRSKVRVIWADAVCINQGDVEEKDFQIPGMVDIYRSATRVLVWLGSDGDKEKAMARLGVLGHRILRRESTLSARELDELASCASALLSMPWFSRRWIIQEVVFSPDVALFVGAERTSFFRLVAIIKLLPRPQNQSPSKSTESFLAIYQIWRQKMSGELSRDCGLLRLMRVFDHFGCVDPVDRIFTIAPLAQDVEFKLLSTSGSRNRKLKLVVRPLPTASSPHALPNPDYGSVAQIRGMELSYGAAPEQVFTRFAEFLAHSGNFIWTLGQALARADGAARPSGLPSWVPDWRNPQRRQPLWIEGRNEKGPHVAFSEANPYEELLTRYHDRLIYQNAIPSCPVVARRSDGNGHRLRAAVCHIEYWPSTTLDQCVKDWNSNMWPVLRATDLDKLRMTVTPLRHDMLFPLSVAFKTKPFPERNDLPGVVGWIRESFLSLLSHVLQPWQLSIFMAAETGPERWSGLPGRYLERFAFVITAGGMFAPGVSGTEQAGLVRDGKDGCTRVPLGLSDSYPGTGLDDPDLQSEHWPDPGKLGFSPLDPASLVPILAPIIDKSKGDEPPMTPLLRLISTTMTGRCVISCDYVISKDPYLERELDSNTMRVLGITSPHTASGDRITSFHDAIEDGHDNVCYSWRPSPEQDWLAAPSAVQSDGSVSGDSIHLPSSTTISFSRFGGRPPRQKYWTRTYAVRPQCHQADGGEGVEQEVWFENFDAEEGRSEYLCSRINMPRLEFVGDCFLSTLRWEPDLLRWQSLDLADIWTDLEMRWYTGRLNPQYKIANSAASVLEFHLV</sequence>
<dbReference type="Pfam" id="PF06985">
    <property type="entry name" value="HET"/>
    <property type="match status" value="1"/>
</dbReference>
<evidence type="ECO:0000313" key="5">
    <source>
        <dbReference type="Proteomes" id="UP000011715"/>
    </source>
</evidence>
<dbReference type="OMA" id="VGWIRES"/>
<dbReference type="EMBL" id="GL876973">
    <property type="protein sequence ID" value="KLU89781.1"/>
    <property type="molecule type" value="Genomic_DNA"/>
</dbReference>
<dbReference type="STRING" id="644358.A0A0C4E860"/>
<dbReference type="OrthoDB" id="2157530at2759"/>
<protein>
    <recommendedName>
        <fullName evidence="2">Heterokaryon incompatibility domain-containing protein</fullName>
    </recommendedName>
</protein>
<name>A0A0C4E860_MAGP6</name>
<reference evidence="5" key="2">
    <citation type="submission" date="2010-05" db="EMBL/GenBank/DDBJ databases">
        <title>The genome sequence of Magnaporthe poae strain ATCC 64411.</title>
        <authorList>
            <person name="Ma L.-J."/>
            <person name="Dead R."/>
            <person name="Young S."/>
            <person name="Zeng Q."/>
            <person name="Koehrsen M."/>
            <person name="Alvarado L."/>
            <person name="Berlin A."/>
            <person name="Chapman S.B."/>
            <person name="Chen Z."/>
            <person name="Freedman E."/>
            <person name="Gellesch M."/>
            <person name="Goldberg J."/>
            <person name="Griggs A."/>
            <person name="Gujja S."/>
            <person name="Heilman E.R."/>
            <person name="Heiman D."/>
            <person name="Hepburn T."/>
            <person name="Howarth C."/>
            <person name="Jen D."/>
            <person name="Larson L."/>
            <person name="Mehta T."/>
            <person name="Neiman D."/>
            <person name="Pearson M."/>
            <person name="Roberts A."/>
            <person name="Saif S."/>
            <person name="Shea T."/>
            <person name="Shenoy N."/>
            <person name="Sisk P."/>
            <person name="Stolte C."/>
            <person name="Sykes S."/>
            <person name="Walk T."/>
            <person name="White J."/>
            <person name="Yandava C."/>
            <person name="Haas B."/>
            <person name="Nusbaum C."/>
            <person name="Birren B."/>
        </authorList>
    </citation>
    <scope>NUCLEOTIDE SEQUENCE [LARGE SCALE GENOMIC DNA]</scope>
    <source>
        <strain evidence="5">ATCC 64411 / 73-15</strain>
    </source>
</reference>
<accession>A0A0C4E860</accession>
<evidence type="ECO:0000259" key="2">
    <source>
        <dbReference type="Pfam" id="PF06985"/>
    </source>
</evidence>
<reference evidence="4" key="4">
    <citation type="journal article" date="2015" name="G3 (Bethesda)">
        <title>Genome sequences of three phytopathogenic species of the Magnaporthaceae family of fungi.</title>
        <authorList>
            <person name="Okagaki L.H."/>
            <person name="Nunes C.C."/>
            <person name="Sailsbery J."/>
            <person name="Clay B."/>
            <person name="Brown D."/>
            <person name="John T."/>
            <person name="Oh Y."/>
            <person name="Young N."/>
            <person name="Fitzgerald M."/>
            <person name="Haas B.J."/>
            <person name="Zeng Q."/>
            <person name="Young S."/>
            <person name="Adiconis X."/>
            <person name="Fan L."/>
            <person name="Levin J.Z."/>
            <person name="Mitchell T.K."/>
            <person name="Okubara P.A."/>
            <person name="Farman M.L."/>
            <person name="Kohn L.M."/>
            <person name="Birren B."/>
            <person name="Ma L.-J."/>
            <person name="Dean R.A."/>
        </authorList>
    </citation>
    <scope>NUCLEOTIDE SEQUENCE</scope>
    <source>
        <strain evidence="4">ATCC 64411 / 73-15</strain>
    </source>
</reference>
<proteinExistence type="predicted"/>
<dbReference type="Proteomes" id="UP000011715">
    <property type="component" value="Unassembled WGS sequence"/>
</dbReference>
<dbReference type="EMBL" id="ADBL01002127">
    <property type="status" value="NOT_ANNOTATED_CDS"/>
    <property type="molecule type" value="Genomic_DNA"/>
</dbReference>
<organism evidence="4 5">
    <name type="scientific">Magnaporthiopsis poae (strain ATCC 64411 / 73-15)</name>
    <name type="common">Kentucky bluegrass fungus</name>
    <name type="synonym">Magnaporthe poae</name>
    <dbReference type="NCBI Taxonomy" id="644358"/>
    <lineage>
        <taxon>Eukaryota</taxon>
        <taxon>Fungi</taxon>
        <taxon>Dikarya</taxon>
        <taxon>Ascomycota</taxon>
        <taxon>Pezizomycotina</taxon>
        <taxon>Sordariomycetes</taxon>
        <taxon>Sordariomycetidae</taxon>
        <taxon>Magnaporthales</taxon>
        <taxon>Magnaporthaceae</taxon>
        <taxon>Magnaporthiopsis</taxon>
    </lineage>
</organism>
<dbReference type="AlphaFoldDB" id="A0A0C4E860"/>
<evidence type="ECO:0000313" key="4">
    <source>
        <dbReference type="EnsemblFungi" id="MAPG_08750T0"/>
    </source>
</evidence>
<dbReference type="PANTHER" id="PTHR24148:SF64">
    <property type="entry name" value="HETEROKARYON INCOMPATIBILITY DOMAIN-CONTAINING PROTEIN"/>
    <property type="match status" value="1"/>
</dbReference>
<dbReference type="eggNOG" id="ENOG502T6D3">
    <property type="taxonomic scope" value="Eukaryota"/>
</dbReference>
<evidence type="ECO:0000256" key="1">
    <source>
        <dbReference type="SAM" id="MobiDB-lite"/>
    </source>
</evidence>
<feature type="region of interest" description="Disordered" evidence="1">
    <location>
        <begin position="606"/>
        <end position="626"/>
    </location>
</feature>
<gene>
    <name evidence="3" type="ORF">MAPG_08750</name>
</gene>
<dbReference type="EnsemblFungi" id="MAPG_08750T0">
    <property type="protein sequence ID" value="MAPG_08750T0"/>
    <property type="gene ID" value="MAPG_08750"/>
</dbReference>
<dbReference type="PANTHER" id="PTHR24148">
    <property type="entry name" value="ANKYRIN REPEAT DOMAIN-CONTAINING PROTEIN 39 HOMOLOG-RELATED"/>
    <property type="match status" value="1"/>
</dbReference>
<evidence type="ECO:0000313" key="3">
    <source>
        <dbReference type="EMBL" id="KLU89781.1"/>
    </source>
</evidence>
<dbReference type="InterPro" id="IPR052895">
    <property type="entry name" value="HetReg/Transcr_Mod"/>
</dbReference>
<reference evidence="3" key="1">
    <citation type="submission" date="2010-05" db="EMBL/GenBank/DDBJ databases">
        <title>The Genome Sequence of Magnaporthe poae strain ATCC 64411.</title>
        <authorList>
            <consortium name="The Broad Institute Genome Sequencing Platform"/>
            <consortium name="Broad Institute Genome Sequencing Center for Infectious Disease"/>
            <person name="Ma L.-J."/>
            <person name="Dead R."/>
            <person name="Young S."/>
            <person name="Zeng Q."/>
            <person name="Koehrsen M."/>
            <person name="Alvarado L."/>
            <person name="Berlin A."/>
            <person name="Chapman S.B."/>
            <person name="Chen Z."/>
            <person name="Freedman E."/>
            <person name="Gellesch M."/>
            <person name="Goldberg J."/>
            <person name="Griggs A."/>
            <person name="Gujja S."/>
            <person name="Heilman E.R."/>
            <person name="Heiman D."/>
            <person name="Hepburn T."/>
            <person name="Howarth C."/>
            <person name="Jen D."/>
            <person name="Larson L."/>
            <person name="Mehta T."/>
            <person name="Neiman D."/>
            <person name="Pearson M."/>
            <person name="Roberts A."/>
            <person name="Saif S."/>
            <person name="Shea T."/>
            <person name="Shenoy N."/>
            <person name="Sisk P."/>
            <person name="Stolte C."/>
            <person name="Sykes S."/>
            <person name="Walk T."/>
            <person name="White J."/>
            <person name="Yandava C."/>
            <person name="Haas B."/>
            <person name="Nusbaum C."/>
            <person name="Birren B."/>
        </authorList>
    </citation>
    <scope>NUCLEOTIDE SEQUENCE</scope>
    <source>
        <strain evidence="3">ATCC 64411</strain>
    </source>
</reference>
<dbReference type="VEuPathDB" id="FungiDB:MAPG_08750"/>
<keyword evidence="5" id="KW-1185">Reference proteome</keyword>
<feature type="domain" description="Heterokaryon incompatibility" evidence="2">
    <location>
        <begin position="54"/>
        <end position="199"/>
    </location>
</feature>
<dbReference type="InterPro" id="IPR010730">
    <property type="entry name" value="HET"/>
</dbReference>
<reference evidence="3" key="3">
    <citation type="submission" date="2011-03" db="EMBL/GenBank/DDBJ databases">
        <title>Annotation of Magnaporthe poae ATCC 64411.</title>
        <authorList>
            <person name="Ma L.-J."/>
            <person name="Dead R."/>
            <person name="Young S.K."/>
            <person name="Zeng Q."/>
            <person name="Gargeya S."/>
            <person name="Fitzgerald M."/>
            <person name="Haas B."/>
            <person name="Abouelleil A."/>
            <person name="Alvarado L."/>
            <person name="Arachchi H.M."/>
            <person name="Berlin A."/>
            <person name="Brown A."/>
            <person name="Chapman S.B."/>
            <person name="Chen Z."/>
            <person name="Dunbar C."/>
            <person name="Freedman E."/>
            <person name="Gearin G."/>
            <person name="Gellesch M."/>
            <person name="Goldberg J."/>
            <person name="Griggs A."/>
            <person name="Gujja S."/>
            <person name="Heiman D."/>
            <person name="Howarth C."/>
            <person name="Larson L."/>
            <person name="Lui A."/>
            <person name="MacDonald P.J.P."/>
            <person name="Mehta T."/>
            <person name="Montmayeur A."/>
            <person name="Murphy C."/>
            <person name="Neiman D."/>
            <person name="Pearson M."/>
            <person name="Priest M."/>
            <person name="Roberts A."/>
            <person name="Saif S."/>
            <person name="Shea T."/>
            <person name="Shenoy N."/>
            <person name="Sisk P."/>
            <person name="Stolte C."/>
            <person name="Sykes S."/>
            <person name="Yandava C."/>
            <person name="Wortman J."/>
            <person name="Nusbaum C."/>
            <person name="Birren B."/>
        </authorList>
    </citation>
    <scope>NUCLEOTIDE SEQUENCE</scope>
    <source>
        <strain evidence="3">ATCC 64411</strain>
    </source>
</reference>
<reference evidence="4" key="5">
    <citation type="submission" date="2015-06" db="UniProtKB">
        <authorList>
            <consortium name="EnsemblFungi"/>
        </authorList>
    </citation>
    <scope>IDENTIFICATION</scope>
    <source>
        <strain evidence="4">ATCC 64411</strain>
    </source>
</reference>